<dbReference type="InterPro" id="IPR015915">
    <property type="entry name" value="Kelch-typ_b-propeller"/>
</dbReference>
<evidence type="ECO:0000256" key="1">
    <source>
        <dbReference type="SAM" id="SignalP"/>
    </source>
</evidence>
<dbReference type="KEGG" id="tps:THAPSDRAFT_24508"/>
<organism evidence="4 5">
    <name type="scientific">Thalassiosira pseudonana</name>
    <name type="common">Marine diatom</name>
    <name type="synonym">Cyclotella nana</name>
    <dbReference type="NCBI Taxonomy" id="35128"/>
    <lineage>
        <taxon>Eukaryota</taxon>
        <taxon>Sar</taxon>
        <taxon>Stramenopiles</taxon>
        <taxon>Ochrophyta</taxon>
        <taxon>Bacillariophyta</taxon>
        <taxon>Coscinodiscophyceae</taxon>
        <taxon>Thalassiosirophycidae</taxon>
        <taxon>Thalassiosirales</taxon>
        <taxon>Thalassiosiraceae</taxon>
        <taxon>Thalassiosira</taxon>
    </lineage>
</organism>
<name>B8CAG0_THAPS</name>
<evidence type="ECO:0000313" key="4">
    <source>
        <dbReference type="EMBL" id="EED89673.1"/>
    </source>
</evidence>
<reference evidence="4 5" key="2">
    <citation type="journal article" date="2008" name="Nature">
        <title>The Phaeodactylum genome reveals the evolutionary history of diatom genomes.</title>
        <authorList>
            <person name="Bowler C."/>
            <person name="Allen A.E."/>
            <person name="Badger J.H."/>
            <person name="Grimwood J."/>
            <person name="Jabbari K."/>
            <person name="Kuo A."/>
            <person name="Maheswari U."/>
            <person name="Martens C."/>
            <person name="Maumus F."/>
            <person name="Otillar R.P."/>
            <person name="Rayko E."/>
            <person name="Salamov A."/>
            <person name="Vandepoele K."/>
            <person name="Beszteri B."/>
            <person name="Gruber A."/>
            <person name="Heijde M."/>
            <person name="Katinka M."/>
            <person name="Mock T."/>
            <person name="Valentin K."/>
            <person name="Verret F."/>
            <person name="Berges J.A."/>
            <person name="Brownlee C."/>
            <person name="Cadoret J.P."/>
            <person name="Chiovitti A."/>
            <person name="Choi C.J."/>
            <person name="Coesel S."/>
            <person name="De Martino A."/>
            <person name="Detter J.C."/>
            <person name="Durkin C."/>
            <person name="Falciatore A."/>
            <person name="Fournet J."/>
            <person name="Haruta M."/>
            <person name="Huysman M.J."/>
            <person name="Jenkins B.D."/>
            <person name="Jiroutova K."/>
            <person name="Jorgensen R.E."/>
            <person name="Joubert Y."/>
            <person name="Kaplan A."/>
            <person name="Kroger N."/>
            <person name="Kroth P.G."/>
            <person name="La Roche J."/>
            <person name="Lindquist E."/>
            <person name="Lommer M."/>
            <person name="Martin-Jezequel V."/>
            <person name="Lopez P.J."/>
            <person name="Lucas S."/>
            <person name="Mangogna M."/>
            <person name="McGinnis K."/>
            <person name="Medlin L.K."/>
            <person name="Montsant A."/>
            <person name="Oudot-Le Secq M.P."/>
            <person name="Napoli C."/>
            <person name="Obornik M."/>
            <person name="Parker M.S."/>
            <person name="Petit J.L."/>
            <person name="Porcel B.M."/>
            <person name="Poulsen N."/>
            <person name="Robison M."/>
            <person name="Rychlewski L."/>
            <person name="Rynearson T.A."/>
            <person name="Schmutz J."/>
            <person name="Shapiro H."/>
            <person name="Siaut M."/>
            <person name="Stanley M."/>
            <person name="Sussman M.R."/>
            <person name="Taylor A.R."/>
            <person name="Vardi A."/>
            <person name="von Dassow P."/>
            <person name="Vyverman W."/>
            <person name="Willis A."/>
            <person name="Wyrwicz L.S."/>
            <person name="Rokhsar D.S."/>
            <person name="Weissenbach J."/>
            <person name="Armbrust E.V."/>
            <person name="Green B.R."/>
            <person name="Van de Peer Y."/>
            <person name="Grigoriev I.V."/>
        </authorList>
    </citation>
    <scope>NUCLEOTIDE SEQUENCE [LARGE SCALE GENOMIC DNA]</scope>
    <source>
        <strain evidence="4 5">CCMP1335</strain>
    </source>
</reference>
<dbReference type="InterPro" id="IPR000742">
    <property type="entry name" value="EGF"/>
</dbReference>
<keyword evidence="5" id="KW-1185">Reference proteome</keyword>
<keyword evidence="1" id="KW-0732">Signal</keyword>
<dbReference type="Gene3D" id="2.60.120.260">
    <property type="entry name" value="Galactose-binding domain-like"/>
    <property type="match status" value="1"/>
</dbReference>
<proteinExistence type="predicted"/>
<dbReference type="RefSeq" id="XP_002293212.1">
    <property type="nucleotide sequence ID" value="XM_002293176.1"/>
</dbReference>
<dbReference type="InParanoid" id="B8CAG0"/>
<dbReference type="Gene3D" id="2.120.10.80">
    <property type="entry name" value="Kelch-type beta propeller"/>
    <property type="match status" value="1"/>
</dbReference>
<feature type="chain" id="PRO_5002869670" description="EGF-like domain-containing protein" evidence="1">
    <location>
        <begin position="28"/>
        <end position="770"/>
    </location>
</feature>
<dbReference type="Pfam" id="PF24681">
    <property type="entry name" value="Kelch_KLHDC2_KLHL20_DRC7"/>
    <property type="match status" value="1"/>
</dbReference>
<dbReference type="Pfam" id="PF23106">
    <property type="entry name" value="EGF_Teneurin"/>
    <property type="match status" value="1"/>
</dbReference>
<sequence length="770" mass="87863">MTTPTTITRLLTTALLFLTFYTTPTQCWQQWNSSSYSSDVWRELWSLADGPGDRRGHSLVHYNETKLVLFGGRGNDAHRPHVPSRFSVVDDRGVLEFSTYDGMPLSSSYDPTLEMCQPKETCVPLSQSSSGNDEVCAYSWEHLLQHNPSPSEQAKIEETCGFVPVGVYYNDVWIYDTDCLRYADLACANDGWRILNAGMTFGGCNGEDGEYTCITPSERHGHGASMIDDTTLAIYGGYSHECEDYCDDLWFFDLVSLEWTKQEHSSGYPGKRWEFSMISNYSNDDASNNASIFVFGGHRLWHGFSSDNNVENRWQSRELLPEGGYLNDLWVFSNSTWSKVEGKETCVDAPGLTWQSRNDEHCQVYWPKARSGHSAVFDSERNGFWIHGGYATYYPYPTSKDSGSGFGVNTLLGREHTAIHPTYQFYLDDLWFYDIESGYWEKKRTFGSKPHRRTDHVISKSGNLLILHGGYADNYHFNDTWYYIIDENRWLEKVDFVHGDYPETCIDDLRVIQDDPECIELEFPSDLRRSNESTLALKYQDILPYSEQEGYTPDPAHHLYFGIVDDAEKLVQELRRTYLEQEIYDKKGERIWLQSSVPDGTPIAPKAASGPRQYARKKNVRFNETTELDVWEWCTTAKGEPTRGWKNDGLFGRSNATVLIPQPRRQSPGWDGCEDFNWKYPPSRSDHASVYVEKYDILVTHGGIGYDPSNPTPSFESLETRVLGDMWVLSVHTCAHNCSGNGVCNDGFCKCDPGFYGIDCSNFTCPGSHW</sequence>
<dbReference type="GeneID" id="7447566"/>
<dbReference type="PANTHER" id="PTHR23244:SF471">
    <property type="entry name" value="GUANINE NUCLEOTIDE-BINDING PROTEIN SUBUNIT BETA 1-RELATED"/>
    <property type="match status" value="1"/>
</dbReference>
<accession>B8CAG0</accession>
<evidence type="ECO:0000259" key="3">
    <source>
        <dbReference type="PROSITE" id="PS01186"/>
    </source>
</evidence>
<feature type="domain" description="EGF-like" evidence="2 3">
    <location>
        <begin position="749"/>
        <end position="760"/>
    </location>
</feature>
<dbReference type="PROSITE" id="PS01186">
    <property type="entry name" value="EGF_2"/>
    <property type="match status" value="1"/>
</dbReference>
<dbReference type="PaxDb" id="35128-Thaps24508"/>
<dbReference type="SUPFAM" id="SSF117281">
    <property type="entry name" value="Kelch motif"/>
    <property type="match status" value="1"/>
</dbReference>
<evidence type="ECO:0000259" key="2">
    <source>
        <dbReference type="PROSITE" id="PS00022"/>
    </source>
</evidence>
<dbReference type="Proteomes" id="UP000001449">
    <property type="component" value="Chromosome 12"/>
</dbReference>
<reference evidence="4 5" key="1">
    <citation type="journal article" date="2004" name="Science">
        <title>The genome of the diatom Thalassiosira pseudonana: ecology, evolution, and metabolism.</title>
        <authorList>
            <person name="Armbrust E.V."/>
            <person name="Berges J.A."/>
            <person name="Bowler C."/>
            <person name="Green B.R."/>
            <person name="Martinez D."/>
            <person name="Putnam N.H."/>
            <person name="Zhou S."/>
            <person name="Allen A.E."/>
            <person name="Apt K.E."/>
            <person name="Bechner M."/>
            <person name="Brzezinski M.A."/>
            <person name="Chaal B.K."/>
            <person name="Chiovitti A."/>
            <person name="Davis A.K."/>
            <person name="Demarest M.S."/>
            <person name="Detter J.C."/>
            <person name="Glavina T."/>
            <person name="Goodstein D."/>
            <person name="Hadi M.Z."/>
            <person name="Hellsten U."/>
            <person name="Hildebrand M."/>
            <person name="Jenkins B.D."/>
            <person name="Jurka J."/>
            <person name="Kapitonov V.V."/>
            <person name="Kroger N."/>
            <person name="Lau W.W."/>
            <person name="Lane T.W."/>
            <person name="Larimer F.W."/>
            <person name="Lippmeier J.C."/>
            <person name="Lucas S."/>
            <person name="Medina M."/>
            <person name="Montsant A."/>
            <person name="Obornik M."/>
            <person name="Parker M.S."/>
            <person name="Palenik B."/>
            <person name="Pazour G.J."/>
            <person name="Richardson P.M."/>
            <person name="Rynearson T.A."/>
            <person name="Saito M.A."/>
            <person name="Schwartz D.C."/>
            <person name="Thamatrakoln K."/>
            <person name="Valentin K."/>
            <person name="Vardi A."/>
            <person name="Wilkerson F.P."/>
            <person name="Rokhsar D.S."/>
        </authorList>
    </citation>
    <scope>NUCLEOTIDE SEQUENCE [LARGE SCALE GENOMIC DNA]</scope>
    <source>
        <strain evidence="4 5">CCMP1335</strain>
    </source>
</reference>
<protein>
    <recommendedName>
        <fullName evidence="2 3">EGF-like domain-containing protein</fullName>
    </recommendedName>
</protein>
<dbReference type="AlphaFoldDB" id="B8CAG0"/>
<dbReference type="HOGENOM" id="CLU_011490_0_0_1"/>
<feature type="signal peptide" evidence="1">
    <location>
        <begin position="1"/>
        <end position="27"/>
    </location>
</feature>
<dbReference type="PROSITE" id="PS00022">
    <property type="entry name" value="EGF_1"/>
    <property type="match status" value="1"/>
</dbReference>
<dbReference type="EMBL" id="CM000647">
    <property type="protein sequence ID" value="EED89673.1"/>
    <property type="molecule type" value="Genomic_DNA"/>
</dbReference>
<evidence type="ECO:0000313" key="5">
    <source>
        <dbReference type="Proteomes" id="UP000001449"/>
    </source>
</evidence>
<dbReference type="STRING" id="35128.B8CAG0"/>
<gene>
    <name evidence="4" type="ORF">THAPSDRAFT_24508</name>
</gene>
<dbReference type="eggNOG" id="KOG1225">
    <property type="taxonomic scope" value="Eukaryota"/>
</dbReference>
<dbReference type="PANTHER" id="PTHR23244">
    <property type="entry name" value="KELCH REPEAT DOMAIN"/>
    <property type="match status" value="1"/>
</dbReference>